<dbReference type="KEGG" id="hbh:E4T21_09910"/>
<evidence type="ECO:0000256" key="2">
    <source>
        <dbReference type="ARBA" id="ARBA00005658"/>
    </source>
</evidence>
<keyword evidence="10" id="KW-1185">Reference proteome</keyword>
<evidence type="ECO:0000256" key="8">
    <source>
        <dbReference type="SAM" id="Phobius"/>
    </source>
</evidence>
<protein>
    <submittedName>
        <fullName evidence="9">BCCT family transporter</fullName>
    </submittedName>
</protein>
<keyword evidence="7 8" id="KW-0472">Membrane</keyword>
<feature type="transmembrane region" description="Helical" evidence="8">
    <location>
        <begin position="363"/>
        <end position="386"/>
    </location>
</feature>
<dbReference type="GO" id="GO:0022857">
    <property type="term" value="F:transmembrane transporter activity"/>
    <property type="evidence" value="ECO:0007669"/>
    <property type="project" value="InterPro"/>
</dbReference>
<comment type="similarity">
    <text evidence="2">Belongs to the BCCT transporter (TC 2.A.15) family.</text>
</comment>
<feature type="transmembrane region" description="Helical" evidence="8">
    <location>
        <begin position="290"/>
        <end position="309"/>
    </location>
</feature>
<proteinExistence type="inferred from homology"/>
<keyword evidence="5 8" id="KW-0812">Transmembrane</keyword>
<keyword evidence="6 8" id="KW-1133">Transmembrane helix</keyword>
<gene>
    <name evidence="9" type="ORF">E4T21_09910</name>
</gene>
<feature type="transmembrane region" description="Helical" evidence="8">
    <location>
        <begin position="398"/>
        <end position="415"/>
    </location>
</feature>
<dbReference type="InterPro" id="IPR000060">
    <property type="entry name" value="BCCT_transptr"/>
</dbReference>
<feature type="transmembrane region" description="Helical" evidence="8">
    <location>
        <begin position="79"/>
        <end position="103"/>
    </location>
</feature>
<dbReference type="EMBL" id="CP038437">
    <property type="protein sequence ID" value="QEM81833.1"/>
    <property type="molecule type" value="Genomic_DNA"/>
</dbReference>
<dbReference type="RefSeq" id="WP_149284844.1">
    <property type="nucleotide sequence ID" value="NZ_CP038437.2"/>
</dbReference>
<feature type="transmembrane region" description="Helical" evidence="8">
    <location>
        <begin position="166"/>
        <end position="186"/>
    </location>
</feature>
<feature type="transmembrane region" description="Helical" evidence="8">
    <location>
        <begin position="123"/>
        <end position="146"/>
    </location>
</feature>
<feature type="transmembrane region" description="Helical" evidence="8">
    <location>
        <begin position="198"/>
        <end position="217"/>
    </location>
</feature>
<accession>A0A5C1NGQ3</accession>
<dbReference type="Pfam" id="PF02028">
    <property type="entry name" value="BCCT"/>
    <property type="match status" value="1"/>
</dbReference>
<evidence type="ECO:0000256" key="6">
    <source>
        <dbReference type="ARBA" id="ARBA00022989"/>
    </source>
</evidence>
<dbReference type="OrthoDB" id="6133113at2"/>
<evidence type="ECO:0000256" key="5">
    <source>
        <dbReference type="ARBA" id="ARBA00022692"/>
    </source>
</evidence>
<reference evidence="9" key="1">
    <citation type="submission" date="2021-02" db="EMBL/GenBank/DDBJ databases">
        <title>Strain Y2R2, a novel species of the genus Halomonas.</title>
        <authorList>
            <person name="Huang H."/>
        </authorList>
    </citation>
    <scope>NUCLEOTIDE SEQUENCE</scope>
    <source>
        <strain evidence="9">Y2R2</strain>
    </source>
</reference>
<keyword evidence="4" id="KW-1003">Cell membrane</keyword>
<evidence type="ECO:0000256" key="7">
    <source>
        <dbReference type="ARBA" id="ARBA00023136"/>
    </source>
</evidence>
<evidence type="ECO:0000256" key="3">
    <source>
        <dbReference type="ARBA" id="ARBA00022448"/>
    </source>
</evidence>
<dbReference type="PANTHER" id="PTHR30047:SF7">
    <property type="entry name" value="HIGH-AFFINITY CHOLINE TRANSPORT PROTEIN"/>
    <property type="match status" value="1"/>
</dbReference>
<feature type="transmembrane region" description="Helical" evidence="8">
    <location>
        <begin position="321"/>
        <end position="343"/>
    </location>
</feature>
<keyword evidence="3" id="KW-0813">Transport</keyword>
<feature type="transmembrane region" description="Helical" evidence="8">
    <location>
        <begin position="46"/>
        <end position="67"/>
    </location>
</feature>
<evidence type="ECO:0000313" key="10">
    <source>
        <dbReference type="Proteomes" id="UP000324285"/>
    </source>
</evidence>
<feature type="transmembrane region" description="Helical" evidence="8">
    <location>
        <begin position="421"/>
        <end position="446"/>
    </location>
</feature>
<dbReference type="Proteomes" id="UP000324285">
    <property type="component" value="Chromosome"/>
</dbReference>
<evidence type="ECO:0000256" key="4">
    <source>
        <dbReference type="ARBA" id="ARBA00022475"/>
    </source>
</evidence>
<sequence length="469" mass="51043">MKTHISTSVATIVTVIALIAFAAMAPGPFQSLLDVIKTHVIGNFGFIFTYPAFAASIVFIVLMFTPLGRLRFGQGKPEFSTLTWLGMLFATGMGIGLVTWGVLEPRYHVEAGHSTDQALLYAFNHWGLLAWAGYLAIGVIFAHCMYNLKIDKPAEALLGGGWLSKLNLVSLVVSTVIGLSLTFTYAAEPLQQSLQQFFGIQVGPSVIIAVLSLFAIASSTSGLNRGIKWLSNYNTLFAIILMLSVFALTLPQDILTTFARLVPEYLVKYPAMATDIGYADPEHKAWLADWLYAFEAAWYGWFIFTGVFIARISRGRTLRQLVLGVMLVPSLFSCLWFTVFGLGGLSTGSADVFALMESLDSHGILSAILALNILLFFVTSADSAGLVCEMLTVQRSRVFWIIAMAALAIVINWLDGDIFKVILTLISVAAIPVAFGIFALVVAFILRLKRTSSSPASTQRSMASDRPDS</sequence>
<dbReference type="PANTHER" id="PTHR30047">
    <property type="entry name" value="HIGH-AFFINITY CHOLINE TRANSPORT PROTEIN-RELATED"/>
    <property type="match status" value="1"/>
</dbReference>
<evidence type="ECO:0000313" key="9">
    <source>
        <dbReference type="EMBL" id="QEM81833.1"/>
    </source>
</evidence>
<dbReference type="GO" id="GO:0005886">
    <property type="term" value="C:plasma membrane"/>
    <property type="evidence" value="ECO:0007669"/>
    <property type="project" value="UniProtKB-SubCell"/>
</dbReference>
<name>A0A5C1NGQ3_9GAMM</name>
<comment type="subcellular location">
    <subcellularLocation>
        <location evidence="1">Cell membrane</location>
        <topology evidence="1">Multi-pass membrane protein</topology>
    </subcellularLocation>
</comment>
<feature type="transmembrane region" description="Helical" evidence="8">
    <location>
        <begin position="229"/>
        <end position="250"/>
    </location>
</feature>
<evidence type="ECO:0000256" key="1">
    <source>
        <dbReference type="ARBA" id="ARBA00004651"/>
    </source>
</evidence>
<dbReference type="AlphaFoldDB" id="A0A5C1NGQ3"/>
<organism evidence="9 10">
    <name type="scientific">Halomonas binhaiensis</name>
    <dbReference type="NCBI Taxonomy" id="2562282"/>
    <lineage>
        <taxon>Bacteria</taxon>
        <taxon>Pseudomonadati</taxon>
        <taxon>Pseudomonadota</taxon>
        <taxon>Gammaproteobacteria</taxon>
        <taxon>Oceanospirillales</taxon>
        <taxon>Halomonadaceae</taxon>
        <taxon>Halomonas</taxon>
    </lineage>
</organism>